<evidence type="ECO:0000256" key="6">
    <source>
        <dbReference type="ARBA" id="ARBA00022741"/>
    </source>
</evidence>
<keyword evidence="4" id="KW-0548">Nucleotidyltransferase</keyword>
<accession>A0A510PFQ6</accession>
<dbReference type="Gene3D" id="3.30.460.10">
    <property type="entry name" value="Beta Polymerase, domain 2"/>
    <property type="match status" value="1"/>
</dbReference>
<keyword evidence="6" id="KW-0547">Nucleotide-binding</keyword>
<proteinExistence type="inferred from homology"/>
<evidence type="ECO:0000256" key="4">
    <source>
        <dbReference type="ARBA" id="ARBA00022695"/>
    </source>
</evidence>
<dbReference type="Pfam" id="PF01909">
    <property type="entry name" value="NTP_transf_2"/>
    <property type="match status" value="1"/>
</dbReference>
<comment type="similarity">
    <text evidence="9">Belongs to the MntA antitoxin family.</text>
</comment>
<protein>
    <submittedName>
        <fullName evidence="11">DNA polymerase subunit beta</fullName>
    </submittedName>
</protein>
<dbReference type="PANTHER" id="PTHR33571">
    <property type="entry name" value="SSL8005 PROTEIN"/>
    <property type="match status" value="1"/>
</dbReference>
<dbReference type="GO" id="GO:0005524">
    <property type="term" value="F:ATP binding"/>
    <property type="evidence" value="ECO:0007669"/>
    <property type="project" value="UniProtKB-KW"/>
</dbReference>
<name>A0A510PFQ6_MICAE</name>
<evidence type="ECO:0000256" key="3">
    <source>
        <dbReference type="ARBA" id="ARBA00022679"/>
    </source>
</evidence>
<evidence type="ECO:0000259" key="10">
    <source>
        <dbReference type="Pfam" id="PF01909"/>
    </source>
</evidence>
<keyword evidence="8" id="KW-0460">Magnesium</keyword>
<dbReference type="GO" id="GO:0016779">
    <property type="term" value="F:nucleotidyltransferase activity"/>
    <property type="evidence" value="ECO:0007669"/>
    <property type="project" value="UniProtKB-KW"/>
</dbReference>
<organism evidence="11 12">
    <name type="scientific">Microcystis aeruginosa 11-30S32</name>
    <dbReference type="NCBI Taxonomy" id="2358142"/>
    <lineage>
        <taxon>Bacteria</taxon>
        <taxon>Bacillati</taxon>
        <taxon>Cyanobacteriota</taxon>
        <taxon>Cyanophyceae</taxon>
        <taxon>Oscillatoriophycideae</taxon>
        <taxon>Chroococcales</taxon>
        <taxon>Microcystaceae</taxon>
        <taxon>Microcystis</taxon>
    </lineage>
</organism>
<dbReference type="PANTHER" id="PTHR33571:SF12">
    <property type="entry name" value="BSL3053 PROTEIN"/>
    <property type="match status" value="1"/>
</dbReference>
<evidence type="ECO:0000256" key="9">
    <source>
        <dbReference type="ARBA" id="ARBA00038276"/>
    </source>
</evidence>
<evidence type="ECO:0000256" key="2">
    <source>
        <dbReference type="ARBA" id="ARBA00022649"/>
    </source>
</evidence>
<dbReference type="SUPFAM" id="SSF81301">
    <property type="entry name" value="Nucleotidyltransferase"/>
    <property type="match status" value="1"/>
</dbReference>
<dbReference type="CDD" id="cd05403">
    <property type="entry name" value="NT_KNTase_like"/>
    <property type="match status" value="1"/>
</dbReference>
<dbReference type="Proteomes" id="UP000321223">
    <property type="component" value="Unassembled WGS sequence"/>
</dbReference>
<dbReference type="InterPro" id="IPR043519">
    <property type="entry name" value="NT_sf"/>
</dbReference>
<evidence type="ECO:0000256" key="7">
    <source>
        <dbReference type="ARBA" id="ARBA00022840"/>
    </source>
</evidence>
<feature type="domain" description="Polymerase nucleotidyl transferase" evidence="10">
    <location>
        <begin position="10"/>
        <end position="99"/>
    </location>
</feature>
<evidence type="ECO:0000313" key="12">
    <source>
        <dbReference type="Proteomes" id="UP000321223"/>
    </source>
</evidence>
<evidence type="ECO:0000256" key="8">
    <source>
        <dbReference type="ARBA" id="ARBA00022842"/>
    </source>
</evidence>
<dbReference type="AlphaFoldDB" id="A0A510PFQ6"/>
<evidence type="ECO:0000256" key="5">
    <source>
        <dbReference type="ARBA" id="ARBA00022723"/>
    </source>
</evidence>
<gene>
    <name evidence="11" type="ORF">MAE30S32_12760</name>
</gene>
<reference evidence="11 12" key="1">
    <citation type="journal article" date="2019" name="Appl. Environ. Microbiol.">
        <title>Co-occurrence of broad and narrow host-range viruses infecting the toxic bloom-forming cyanobacterium Microcystis aeruginosa.</title>
        <authorList>
            <person name="Morimoto D."/>
            <person name="Tominaga K."/>
            <person name="Nishimura Y."/>
            <person name="Yoshida N."/>
            <person name="Kimura S."/>
            <person name="Sako Y."/>
            <person name="Yoshida T."/>
        </authorList>
    </citation>
    <scope>NUCLEOTIDE SEQUENCE [LARGE SCALE GENOMIC DNA]</scope>
    <source>
        <strain evidence="11 12">11-30S32</strain>
    </source>
</reference>
<keyword evidence="5" id="KW-0479">Metal-binding</keyword>
<keyword evidence="7" id="KW-0067">ATP-binding</keyword>
<evidence type="ECO:0000313" key="11">
    <source>
        <dbReference type="EMBL" id="GCA92624.1"/>
    </source>
</evidence>
<dbReference type="EMBL" id="BHVU01000053">
    <property type="protein sequence ID" value="GCA92624.1"/>
    <property type="molecule type" value="Genomic_DNA"/>
</dbReference>
<keyword evidence="2" id="KW-1277">Toxin-antitoxin system</keyword>
<evidence type="ECO:0000256" key="1">
    <source>
        <dbReference type="ARBA" id="ARBA00001946"/>
    </source>
</evidence>
<keyword evidence="3" id="KW-0808">Transferase</keyword>
<dbReference type="GO" id="GO:0046872">
    <property type="term" value="F:metal ion binding"/>
    <property type="evidence" value="ECO:0007669"/>
    <property type="project" value="UniProtKB-KW"/>
</dbReference>
<comment type="caution">
    <text evidence="11">The sequence shown here is derived from an EMBL/GenBank/DDBJ whole genome shotgun (WGS) entry which is preliminary data.</text>
</comment>
<dbReference type="InterPro" id="IPR002934">
    <property type="entry name" value="Polymerase_NTP_transf_dom"/>
</dbReference>
<sequence>MNTKINLPMEQIKGFCQKWQVTELALFGSVLREDFRSDSDIDILITFSPTAKRGLTETLQMRDELQAIFNRKVDLIVKAALKRSDNWLRCKNILESAQIIYASL</sequence>
<dbReference type="InterPro" id="IPR052038">
    <property type="entry name" value="Type-VII_TA_antitoxin"/>
</dbReference>
<comment type="cofactor">
    <cofactor evidence="1">
        <name>Mg(2+)</name>
        <dbReference type="ChEBI" id="CHEBI:18420"/>
    </cofactor>
</comment>